<accession>A0ABZ0Q3I1</accession>
<dbReference type="Gene3D" id="3.90.1720.10">
    <property type="entry name" value="endopeptidase domain like (from Nostoc punctiforme)"/>
    <property type="match status" value="1"/>
</dbReference>
<dbReference type="InterPro" id="IPR038765">
    <property type="entry name" value="Papain-like_cys_pep_sf"/>
</dbReference>
<dbReference type="Pfam" id="PF05708">
    <property type="entry name" value="Peptidase_C92"/>
    <property type="match status" value="1"/>
</dbReference>
<evidence type="ECO:0000313" key="1">
    <source>
        <dbReference type="EMBL" id="WPC21535.1"/>
    </source>
</evidence>
<evidence type="ECO:0000313" key="2">
    <source>
        <dbReference type="Proteomes" id="UP001302696"/>
    </source>
</evidence>
<organism evidence="1 2">
    <name type="scientific">Pediococcus inopinatus</name>
    <dbReference type="NCBI Taxonomy" id="114090"/>
    <lineage>
        <taxon>Bacteria</taxon>
        <taxon>Bacillati</taxon>
        <taxon>Bacillota</taxon>
        <taxon>Bacilli</taxon>
        <taxon>Lactobacillales</taxon>
        <taxon>Lactobacillaceae</taxon>
        <taxon>Pediococcus</taxon>
    </lineage>
</organism>
<dbReference type="RefSeq" id="WP_057772712.1">
    <property type="nucleotide sequence ID" value="NZ_CP019981.1"/>
</dbReference>
<sequence>MFKNADLLFLQSVPDDFSEAIVESTTTSKASVYDHVALIEVTATNEIFVLHTLPDTGSIRESYAHFKTRDWAQIDLYRSTKEIDSSLIINQANQLLDQTYNSSYIPGAPGYYCADFVFEAFKHTQIFRLVPMNFMDPTHTDILPFWKSYYSKLGYPVPNGELGLNPNDMVLQNTVRKIKSLNLK</sequence>
<dbReference type="InterPro" id="IPR024453">
    <property type="entry name" value="Peptidase_C92"/>
</dbReference>
<gene>
    <name evidence="1" type="ORF">N6G96_09775</name>
</gene>
<dbReference type="Proteomes" id="UP001302696">
    <property type="component" value="Chromosome"/>
</dbReference>
<dbReference type="EMBL" id="CP104778">
    <property type="protein sequence ID" value="WPC21535.1"/>
    <property type="molecule type" value="Genomic_DNA"/>
</dbReference>
<proteinExistence type="predicted"/>
<dbReference type="SUPFAM" id="SSF54001">
    <property type="entry name" value="Cysteine proteinases"/>
    <property type="match status" value="1"/>
</dbReference>
<reference evidence="2" key="1">
    <citation type="submission" date="2024-06" db="EMBL/GenBank/DDBJ databases">
        <authorList>
            <person name="Chang H.C."/>
            <person name="Mun S.Y."/>
        </authorList>
    </citation>
    <scope>NUCLEOTIDE SEQUENCE [LARGE SCALE GENOMIC DNA]</scope>
    <source>
        <strain evidence="2">KT1</strain>
    </source>
</reference>
<keyword evidence="2" id="KW-1185">Reference proteome</keyword>
<protein>
    <submittedName>
        <fullName evidence="1">YiiX/YebB-like N1pC/P60 family cysteine hydrolase</fullName>
    </submittedName>
</protein>
<name>A0ABZ0Q3I1_9LACO</name>